<evidence type="ECO:0000256" key="1">
    <source>
        <dbReference type="ARBA" id="ARBA00023175"/>
    </source>
</evidence>
<comment type="similarity">
    <text evidence="2">Belongs to the TRAFAC class myosin-kinesin ATPase superfamily. Kinesin family.</text>
</comment>
<protein>
    <submittedName>
        <fullName evidence="6">G12102 protein</fullName>
    </submittedName>
</protein>
<evidence type="ECO:0000256" key="2">
    <source>
        <dbReference type="PROSITE-ProRule" id="PRU00283"/>
    </source>
</evidence>
<dbReference type="PRINTS" id="PR00380">
    <property type="entry name" value="KINESINHEAVY"/>
</dbReference>
<feature type="region of interest" description="Disordered" evidence="4">
    <location>
        <begin position="1239"/>
        <end position="1264"/>
    </location>
</feature>
<feature type="region of interest" description="Disordered" evidence="4">
    <location>
        <begin position="806"/>
        <end position="825"/>
    </location>
</feature>
<keyword evidence="1" id="KW-0505">Motor protein</keyword>
<evidence type="ECO:0000256" key="3">
    <source>
        <dbReference type="SAM" id="Coils"/>
    </source>
</evidence>
<organism evidence="6 7">
    <name type="scientific">Coccomyxa viridis</name>
    <dbReference type="NCBI Taxonomy" id="1274662"/>
    <lineage>
        <taxon>Eukaryota</taxon>
        <taxon>Viridiplantae</taxon>
        <taxon>Chlorophyta</taxon>
        <taxon>core chlorophytes</taxon>
        <taxon>Trebouxiophyceae</taxon>
        <taxon>Trebouxiophyceae incertae sedis</taxon>
        <taxon>Coccomyxaceae</taxon>
        <taxon>Coccomyxa</taxon>
    </lineage>
</organism>
<feature type="compositionally biased region" description="Basic and acidic residues" evidence="4">
    <location>
        <begin position="1247"/>
        <end position="1263"/>
    </location>
</feature>
<feature type="coiled-coil region" evidence="3">
    <location>
        <begin position="231"/>
        <end position="272"/>
    </location>
</feature>
<feature type="region of interest" description="Disordered" evidence="4">
    <location>
        <begin position="1"/>
        <end position="47"/>
    </location>
</feature>
<dbReference type="SMART" id="SM00129">
    <property type="entry name" value="KISc"/>
    <property type="match status" value="1"/>
</dbReference>
<feature type="compositionally biased region" description="Polar residues" evidence="4">
    <location>
        <begin position="184"/>
        <end position="193"/>
    </location>
</feature>
<feature type="coiled-coil region" evidence="3">
    <location>
        <begin position="350"/>
        <end position="419"/>
    </location>
</feature>
<dbReference type="InterPro" id="IPR027417">
    <property type="entry name" value="P-loop_NTPase"/>
</dbReference>
<evidence type="ECO:0000256" key="4">
    <source>
        <dbReference type="SAM" id="MobiDB-lite"/>
    </source>
</evidence>
<feature type="region of interest" description="Disordered" evidence="4">
    <location>
        <begin position="79"/>
        <end position="117"/>
    </location>
</feature>
<comment type="caution">
    <text evidence="6">The sequence shown here is derived from an EMBL/GenBank/DDBJ whole genome shotgun (WGS) entry which is preliminary data.</text>
</comment>
<dbReference type="InterPro" id="IPR027640">
    <property type="entry name" value="Kinesin-like_fam"/>
</dbReference>
<dbReference type="InterPro" id="IPR036961">
    <property type="entry name" value="Kinesin_motor_dom_sf"/>
</dbReference>
<keyword evidence="3" id="KW-0175">Coiled coil</keyword>
<accession>A0ABP1GC60</accession>
<dbReference type="PROSITE" id="PS50067">
    <property type="entry name" value="KINESIN_MOTOR_2"/>
    <property type="match status" value="1"/>
</dbReference>
<name>A0ABP1GC60_9CHLO</name>
<dbReference type="Proteomes" id="UP001497392">
    <property type="component" value="Unassembled WGS sequence"/>
</dbReference>
<gene>
    <name evidence="6" type="primary">g12102</name>
    <name evidence="6" type="ORF">VP750_LOCUS10793</name>
</gene>
<keyword evidence="7" id="KW-1185">Reference proteome</keyword>
<dbReference type="Pfam" id="PF00225">
    <property type="entry name" value="Kinesin"/>
    <property type="match status" value="1"/>
</dbReference>
<sequence>MTDPVSAEVHASQRPSMQPLPQVYQPALQSAERGTSSAPPHSMAAGEKGELAEYFGVSWTPEISSRSPGGRIRRAVGRFSTANGSPMRSLGALDGSVPGSAPRTSGSPFPERPLAAPAPTWEDLHMIQTRAMLELRGIEAKVGASLACAIGNMEGLTKRKAKILARQCGSMLSGRPARERRSAKSTWSDTAARQNALREVERGIRASWTERAEQLSMDREVPTSAVNFVELEALRWENRKLSDAKAVAETEVKDQARRLTQLEEMLKEAQLRPVARRRCVDGEDEGGASLERQVNSITQEHQVLRAEHNTNKAEVAEARAGKLAAAKKVADAVAERDLARQMLKGVQAMLGHAEAARSSAQRALQQAQAEKAASQAVLAESEARRSRHLQELEGIRASREQVEAQLAAAEAKLNATQAALAKAGMSLGGSKEGDDRRADAKSHIINMLPPPQPLAADDIATKAADLAASRSQAALREELSDAKEDLAAAAATQQATEVSAIDSKRQLSDIQALAEKLYSDITTLKKERQAAHDRVESLCRQLQSAQAEVAGCSAAAGHRAAQLASQASAADSCTAELTARVAALQQEHAQAMAAAQDELVACRNAGMKAVAELEAQVQLLTKEKASRQQTQHRLEVEVARLKEGISKNRAQAEEELSMAEEQVRKLKAAKQQADVASAFTEARAAKLAEELADLRAQGQSAAGQHEQHMRDVALAAARAEECQRLQDEIAALTKERDFAVASKHAAAEAAAVLETKARATAEQHKGEVKALQSQISQLKMERNMISQAHEALQATHEALRTEAQQAGELSAAQRRTAAARDEAKDAEEAAAVAQLHARMGELQARLEAAGQLKAELARSNEEAESLREQLAAASRALWTGQSMPPGASPSPAAKSASASALAVHSGARGGSGKGPLRIVARLRPLTRGEQASRAQPCVRALHARTVVLAASETEEAQTLTCHRVIAPSEGQEQVFSEVRGLVSGVMNGINACVLAYGRKGSGKAHVLAGSPNEPGINFRATSQMIQLAQGNSSVRDVRMAMSVMEIHADSISDLLSAEPHRRLEVKKVEDGVCVPGLTIRQFASTADVEALMCSASAQQHAASSHLVLSVYVACKDHTTGATALGKLHLVSLAAPEEAEREGDRSLPALSTCLQAIQNNVDHVPYGKSCLTRLLADCMGYARSRVVFIATCSPTDVEGTRRTLEFCAGLSKPLAGAREEPAGESITSPATVAALAQQFGGSSAQKEPSQEEKLFSPKAQEHSKTVRRLNMTAICTAESMAQAARPGATPFK</sequence>
<evidence type="ECO:0000259" key="5">
    <source>
        <dbReference type="PROSITE" id="PS50067"/>
    </source>
</evidence>
<evidence type="ECO:0000313" key="6">
    <source>
        <dbReference type="EMBL" id="CAL5228887.1"/>
    </source>
</evidence>
<dbReference type="PANTHER" id="PTHR47972:SF28">
    <property type="entry name" value="KINESIN-LIKE PROTEIN KLP-3"/>
    <property type="match status" value="1"/>
</dbReference>
<proteinExistence type="inferred from homology"/>
<dbReference type="Gene3D" id="3.40.850.10">
    <property type="entry name" value="Kinesin motor domain"/>
    <property type="match status" value="1"/>
</dbReference>
<dbReference type="PANTHER" id="PTHR47972">
    <property type="entry name" value="KINESIN-LIKE PROTEIN KLP-3"/>
    <property type="match status" value="1"/>
</dbReference>
<feature type="coiled-coil region" evidence="3">
    <location>
        <begin position="521"/>
        <end position="548"/>
    </location>
</feature>
<dbReference type="SUPFAM" id="SSF52540">
    <property type="entry name" value="P-loop containing nucleoside triphosphate hydrolases"/>
    <property type="match status" value="1"/>
</dbReference>
<evidence type="ECO:0000313" key="7">
    <source>
        <dbReference type="Proteomes" id="UP001497392"/>
    </source>
</evidence>
<feature type="region of interest" description="Disordered" evidence="4">
    <location>
        <begin position="174"/>
        <end position="194"/>
    </location>
</feature>
<reference evidence="6 7" key="1">
    <citation type="submission" date="2024-06" db="EMBL/GenBank/DDBJ databases">
        <authorList>
            <person name="Kraege A."/>
            <person name="Thomma B."/>
        </authorList>
    </citation>
    <scope>NUCLEOTIDE SEQUENCE [LARGE SCALE GENOMIC DNA]</scope>
</reference>
<dbReference type="InterPro" id="IPR001752">
    <property type="entry name" value="Kinesin_motor_dom"/>
</dbReference>
<feature type="domain" description="Kinesin motor" evidence="5">
    <location>
        <begin position="915"/>
        <end position="1212"/>
    </location>
</feature>
<comment type="caution">
    <text evidence="2">Lacks conserved residue(s) required for the propagation of feature annotation.</text>
</comment>
<dbReference type="EMBL" id="CAXHTA020000019">
    <property type="protein sequence ID" value="CAL5228887.1"/>
    <property type="molecule type" value="Genomic_DNA"/>
</dbReference>